<dbReference type="PANTHER" id="PTHR45528">
    <property type="entry name" value="SENSOR HISTIDINE KINASE CPXA"/>
    <property type="match status" value="1"/>
</dbReference>
<feature type="transmembrane region" description="Helical" evidence="15">
    <location>
        <begin position="218"/>
        <end position="242"/>
    </location>
</feature>
<dbReference type="InterPro" id="IPR003594">
    <property type="entry name" value="HATPase_dom"/>
</dbReference>
<dbReference type="CDD" id="cd06225">
    <property type="entry name" value="HAMP"/>
    <property type="match status" value="1"/>
</dbReference>
<feature type="transmembrane region" description="Helical" evidence="15">
    <location>
        <begin position="263"/>
        <end position="282"/>
    </location>
</feature>
<sequence>MKVDRKRYGTLVKAVLFGLQGIFAVSLAVFIVLLQSCINQNMLNLGDLGNSEFVESGYFERTFNTQTNNVLSYVKMRLSYETDGRFDEERAREDGAQESEINLYKKYLNQFDNGSSNLYYWVGREDGTCLYTNMDTDLGEERAYAQAEALGAYLYYDSSAYYFDTNVGGMENAYYRNMRKYNNLQLDNVKIIIGVDKTFQHEDDFSIAKKEFNKLFPWARMSLLLIVVSGIGWLFGLCYLTVAAGRRRDDKELHLAKFDKVKTELVVGLMVAGLVGIVALAMKVRVQDFNTSGTMIIAGSLTFVADMVFMAFYLSLARRIKAEKFWENSLCHWCLSGFREFLKERYMSGKLVVYFCCLALLSLFLGYLAFGKGYIWSYAAIAVVIFCVFIYLSKWISSRRRIQEGIRQITEGNLDYKLDLKEYSGTERELAEGVNHIAEGLSKAIHESVRDERMKANMITNVSHDLKTPLTAIVNYVGLLKRENIQNENAAQYIEVLEQKALRLKSLMEDLVEVSKISSGNLTLHMDAIDFIELIRQTGGEFNERLEERGLNVISKFPNESMMIFADGKQLWRVIGNLYNNVGKYAMPNTRVYAEIYRQEAWVVFSIKNISEELVSLPAKDLTERFVRGDTARSTEGSGLGLSIAKTLTELMNGRFEVSMDADLFCAEVKFRRLI</sequence>
<dbReference type="PANTHER" id="PTHR45528:SF1">
    <property type="entry name" value="SENSOR HISTIDINE KINASE CPXA"/>
    <property type="match status" value="1"/>
</dbReference>
<dbReference type="EMBL" id="JAOQJQ010000002">
    <property type="protein sequence ID" value="MCU6761864.1"/>
    <property type="molecule type" value="Genomic_DNA"/>
</dbReference>
<comment type="caution">
    <text evidence="17">The sequence shown here is derived from an EMBL/GenBank/DDBJ whole genome shotgun (WGS) entry which is preliminary data.</text>
</comment>
<dbReference type="RefSeq" id="WP_158424642.1">
    <property type="nucleotide sequence ID" value="NZ_JAOQJQ010000002.1"/>
</dbReference>
<protein>
    <recommendedName>
        <fullName evidence="3">histidine kinase</fullName>
        <ecNumber evidence="3">2.7.13.3</ecNumber>
    </recommendedName>
</protein>
<feature type="coiled-coil region" evidence="14">
    <location>
        <begin position="480"/>
        <end position="514"/>
    </location>
</feature>
<dbReference type="Gene3D" id="3.30.565.10">
    <property type="entry name" value="Histidine kinase-like ATPase, C-terminal domain"/>
    <property type="match status" value="1"/>
</dbReference>
<dbReference type="InterPro" id="IPR036890">
    <property type="entry name" value="HATPase_C_sf"/>
</dbReference>
<dbReference type="Proteomes" id="UP001652442">
    <property type="component" value="Unassembled WGS sequence"/>
</dbReference>
<dbReference type="InterPro" id="IPR050398">
    <property type="entry name" value="HssS/ArlS-like"/>
</dbReference>
<keyword evidence="11 15" id="KW-1133">Transmembrane helix</keyword>
<keyword evidence="18" id="KW-1185">Reference proteome</keyword>
<reference evidence="17 18" key="1">
    <citation type="journal article" date="2021" name="ISME Commun">
        <title>Automated analysis of genomic sequences facilitates high-throughput and comprehensive description of bacteria.</title>
        <authorList>
            <person name="Hitch T.C.A."/>
        </authorList>
    </citation>
    <scope>NUCLEOTIDE SEQUENCE [LARGE SCALE GENOMIC DNA]</scope>
    <source>
        <strain evidence="17 18">Sanger_109</strain>
    </source>
</reference>
<evidence type="ECO:0000256" key="7">
    <source>
        <dbReference type="ARBA" id="ARBA00022692"/>
    </source>
</evidence>
<evidence type="ECO:0000256" key="15">
    <source>
        <dbReference type="SAM" id="Phobius"/>
    </source>
</evidence>
<dbReference type="CDD" id="cd00082">
    <property type="entry name" value="HisKA"/>
    <property type="match status" value="1"/>
</dbReference>
<evidence type="ECO:0000256" key="1">
    <source>
        <dbReference type="ARBA" id="ARBA00000085"/>
    </source>
</evidence>
<keyword evidence="4" id="KW-1003">Cell membrane</keyword>
<accession>A0ABT2TK18</accession>
<dbReference type="SMART" id="SM00388">
    <property type="entry name" value="HisKA"/>
    <property type="match status" value="1"/>
</dbReference>
<evidence type="ECO:0000259" key="16">
    <source>
        <dbReference type="PROSITE" id="PS50109"/>
    </source>
</evidence>
<dbReference type="Pfam" id="PF00512">
    <property type="entry name" value="HisKA"/>
    <property type="match status" value="1"/>
</dbReference>
<dbReference type="GO" id="GO:0016301">
    <property type="term" value="F:kinase activity"/>
    <property type="evidence" value="ECO:0007669"/>
    <property type="project" value="UniProtKB-KW"/>
</dbReference>
<feature type="transmembrane region" description="Helical" evidence="15">
    <location>
        <begin position="294"/>
        <end position="316"/>
    </location>
</feature>
<dbReference type="Gene3D" id="1.10.287.130">
    <property type="match status" value="1"/>
</dbReference>
<evidence type="ECO:0000256" key="8">
    <source>
        <dbReference type="ARBA" id="ARBA00022741"/>
    </source>
</evidence>
<evidence type="ECO:0000256" key="12">
    <source>
        <dbReference type="ARBA" id="ARBA00023012"/>
    </source>
</evidence>
<dbReference type="EC" id="2.7.13.3" evidence="3"/>
<feature type="transmembrane region" description="Helical" evidence="15">
    <location>
        <begin position="375"/>
        <end position="392"/>
    </location>
</feature>
<evidence type="ECO:0000256" key="4">
    <source>
        <dbReference type="ARBA" id="ARBA00022475"/>
    </source>
</evidence>
<keyword evidence="6" id="KW-0808">Transferase</keyword>
<keyword evidence="7 15" id="KW-0812">Transmembrane</keyword>
<evidence type="ECO:0000256" key="5">
    <source>
        <dbReference type="ARBA" id="ARBA00022553"/>
    </source>
</evidence>
<dbReference type="PROSITE" id="PS50109">
    <property type="entry name" value="HIS_KIN"/>
    <property type="match status" value="1"/>
</dbReference>
<feature type="domain" description="Histidine kinase" evidence="16">
    <location>
        <begin position="461"/>
        <end position="658"/>
    </location>
</feature>
<evidence type="ECO:0000256" key="9">
    <source>
        <dbReference type="ARBA" id="ARBA00022777"/>
    </source>
</evidence>
<dbReference type="InterPro" id="IPR005467">
    <property type="entry name" value="His_kinase_dom"/>
</dbReference>
<feature type="transmembrane region" description="Helical" evidence="15">
    <location>
        <begin position="351"/>
        <end position="369"/>
    </location>
</feature>
<organism evidence="17 18">
    <name type="scientific">Brotonthovivens ammoniilytica</name>
    <dbReference type="NCBI Taxonomy" id="2981725"/>
    <lineage>
        <taxon>Bacteria</taxon>
        <taxon>Bacillati</taxon>
        <taxon>Bacillota</taxon>
        <taxon>Clostridia</taxon>
        <taxon>Lachnospirales</taxon>
        <taxon>Lachnospiraceae</taxon>
        <taxon>Brotonthovivens</taxon>
    </lineage>
</organism>
<gene>
    <name evidence="17" type="ORF">OCV88_05850</name>
</gene>
<keyword evidence="9 17" id="KW-0418">Kinase</keyword>
<evidence type="ECO:0000313" key="18">
    <source>
        <dbReference type="Proteomes" id="UP001652442"/>
    </source>
</evidence>
<keyword evidence="8" id="KW-0547">Nucleotide-binding</keyword>
<dbReference type="SUPFAM" id="SSF47384">
    <property type="entry name" value="Homodimeric domain of signal transducing histidine kinase"/>
    <property type="match status" value="1"/>
</dbReference>
<comment type="catalytic activity">
    <reaction evidence="1">
        <text>ATP + protein L-histidine = ADP + protein N-phospho-L-histidine.</text>
        <dbReference type="EC" id="2.7.13.3"/>
    </reaction>
</comment>
<evidence type="ECO:0000256" key="14">
    <source>
        <dbReference type="SAM" id="Coils"/>
    </source>
</evidence>
<keyword evidence="13 15" id="KW-0472">Membrane</keyword>
<dbReference type="Pfam" id="PF02518">
    <property type="entry name" value="HATPase_c"/>
    <property type="match status" value="1"/>
</dbReference>
<keyword evidence="12" id="KW-0902">Two-component regulatory system</keyword>
<evidence type="ECO:0000256" key="11">
    <source>
        <dbReference type="ARBA" id="ARBA00022989"/>
    </source>
</evidence>
<evidence type="ECO:0000256" key="2">
    <source>
        <dbReference type="ARBA" id="ARBA00004651"/>
    </source>
</evidence>
<feature type="transmembrane region" description="Helical" evidence="15">
    <location>
        <begin position="12"/>
        <end position="34"/>
    </location>
</feature>
<keyword evidence="5" id="KW-0597">Phosphoprotein</keyword>
<comment type="subcellular location">
    <subcellularLocation>
        <location evidence="2">Cell membrane</location>
        <topology evidence="2">Multi-pass membrane protein</topology>
    </subcellularLocation>
</comment>
<dbReference type="SMART" id="SM00387">
    <property type="entry name" value="HATPase_c"/>
    <property type="match status" value="1"/>
</dbReference>
<dbReference type="SUPFAM" id="SSF55874">
    <property type="entry name" value="ATPase domain of HSP90 chaperone/DNA topoisomerase II/histidine kinase"/>
    <property type="match status" value="1"/>
</dbReference>
<keyword evidence="14" id="KW-0175">Coiled coil</keyword>
<name>A0ABT2TK18_9FIRM</name>
<evidence type="ECO:0000256" key="3">
    <source>
        <dbReference type="ARBA" id="ARBA00012438"/>
    </source>
</evidence>
<evidence type="ECO:0000256" key="10">
    <source>
        <dbReference type="ARBA" id="ARBA00022840"/>
    </source>
</evidence>
<evidence type="ECO:0000256" key="6">
    <source>
        <dbReference type="ARBA" id="ARBA00022679"/>
    </source>
</evidence>
<evidence type="ECO:0000256" key="13">
    <source>
        <dbReference type="ARBA" id="ARBA00023136"/>
    </source>
</evidence>
<dbReference type="InterPro" id="IPR036097">
    <property type="entry name" value="HisK_dim/P_sf"/>
</dbReference>
<evidence type="ECO:0000313" key="17">
    <source>
        <dbReference type="EMBL" id="MCU6761864.1"/>
    </source>
</evidence>
<dbReference type="InterPro" id="IPR003661">
    <property type="entry name" value="HisK_dim/P_dom"/>
</dbReference>
<keyword evidence="10" id="KW-0067">ATP-binding</keyword>
<proteinExistence type="predicted"/>